<evidence type="ECO:0000259" key="7">
    <source>
        <dbReference type="SMART" id="SM00385"/>
    </source>
</evidence>
<proteinExistence type="inferred from homology"/>
<reference evidence="10" key="2">
    <citation type="journal article" date="2016" name="Sci. Rep.">
        <title>Dictyocaulus viviparus genome, variome and transcriptome elucidate lungworm biology and support future intervention.</title>
        <authorList>
            <person name="McNulty S.N."/>
            <person name="Strube C."/>
            <person name="Rosa B.A."/>
            <person name="Martin J.C."/>
            <person name="Tyagi R."/>
            <person name="Choi Y.J."/>
            <person name="Wang Q."/>
            <person name="Hallsworth Pepin K."/>
            <person name="Zhang X."/>
            <person name="Ozersky P."/>
            <person name="Wilson R.K."/>
            <person name="Sternberg P.W."/>
            <person name="Gasser R.B."/>
            <person name="Mitreva M."/>
        </authorList>
    </citation>
    <scope>NUCLEOTIDE SEQUENCE [LARGE SCALE GENOMIC DNA]</scope>
    <source>
        <strain evidence="10">HannoverDv2000</strain>
    </source>
</reference>
<dbReference type="Pfam" id="PF02984">
    <property type="entry name" value="Cyclin_C"/>
    <property type="match status" value="1"/>
</dbReference>
<dbReference type="FunFam" id="1.10.472.10:FF:000001">
    <property type="entry name" value="G2/mitotic-specific cyclin"/>
    <property type="match status" value="1"/>
</dbReference>
<dbReference type="InterPro" id="IPR004367">
    <property type="entry name" value="Cyclin_C-dom"/>
</dbReference>
<keyword evidence="6" id="KW-0812">Transmembrane</keyword>
<feature type="region of interest" description="Disordered" evidence="5">
    <location>
        <begin position="64"/>
        <end position="85"/>
    </location>
</feature>
<dbReference type="EMBL" id="KN716283">
    <property type="protein sequence ID" value="KJH48023.1"/>
    <property type="molecule type" value="Genomic_DNA"/>
</dbReference>
<dbReference type="InterPro" id="IPR036915">
    <property type="entry name" value="Cyclin-like_sf"/>
</dbReference>
<evidence type="ECO:0000256" key="2">
    <source>
        <dbReference type="ARBA" id="ARBA00023127"/>
    </source>
</evidence>
<feature type="domain" description="Cyclin C-terminal" evidence="8">
    <location>
        <begin position="256"/>
        <end position="375"/>
    </location>
</feature>
<dbReference type="GO" id="GO:0016538">
    <property type="term" value="F:cyclin-dependent protein serine/threonine kinase regulator activity"/>
    <property type="evidence" value="ECO:0007669"/>
    <property type="project" value="InterPro"/>
</dbReference>
<dbReference type="Pfam" id="PF00134">
    <property type="entry name" value="Cyclin_N"/>
    <property type="match status" value="1"/>
</dbReference>
<feature type="compositionally biased region" description="Polar residues" evidence="5">
    <location>
        <begin position="1"/>
        <end position="19"/>
    </location>
</feature>
<organism evidence="9 10">
    <name type="scientific">Dictyocaulus viviparus</name>
    <name type="common">Bovine lungworm</name>
    <dbReference type="NCBI Taxonomy" id="29172"/>
    <lineage>
        <taxon>Eukaryota</taxon>
        <taxon>Metazoa</taxon>
        <taxon>Ecdysozoa</taxon>
        <taxon>Nematoda</taxon>
        <taxon>Chromadorea</taxon>
        <taxon>Rhabditida</taxon>
        <taxon>Rhabditina</taxon>
        <taxon>Rhabditomorpha</taxon>
        <taxon>Strongyloidea</taxon>
        <taxon>Metastrongylidae</taxon>
        <taxon>Dictyocaulus</taxon>
    </lineage>
</organism>
<name>A0A0D8XTR9_DICVI</name>
<gene>
    <name evidence="9" type="ORF">DICVIV_05868</name>
</gene>
<accession>A0A0D8XTR9</accession>
<keyword evidence="2 4" id="KW-0195">Cyclin</keyword>
<evidence type="ECO:0000313" key="9">
    <source>
        <dbReference type="EMBL" id="KJH48023.1"/>
    </source>
</evidence>
<dbReference type="SUPFAM" id="SSF47954">
    <property type="entry name" value="Cyclin-like"/>
    <property type="match status" value="2"/>
</dbReference>
<evidence type="ECO:0000256" key="3">
    <source>
        <dbReference type="ARBA" id="ARBA00023306"/>
    </source>
</evidence>
<evidence type="ECO:0000256" key="6">
    <source>
        <dbReference type="SAM" id="Phobius"/>
    </source>
</evidence>
<evidence type="ECO:0000256" key="4">
    <source>
        <dbReference type="RuleBase" id="RU000383"/>
    </source>
</evidence>
<evidence type="ECO:0000313" key="10">
    <source>
        <dbReference type="Proteomes" id="UP000053766"/>
    </source>
</evidence>
<dbReference type="Proteomes" id="UP000053766">
    <property type="component" value="Unassembled WGS sequence"/>
</dbReference>
<dbReference type="SMART" id="SM00385">
    <property type="entry name" value="CYCLIN"/>
    <property type="match status" value="2"/>
</dbReference>
<dbReference type="InterPro" id="IPR006671">
    <property type="entry name" value="Cyclin_N"/>
</dbReference>
<dbReference type="PIRSF" id="PIRSF001771">
    <property type="entry name" value="Cyclin_A_B_D_E"/>
    <property type="match status" value="1"/>
</dbReference>
<feature type="domain" description="Cyclin-like" evidence="7">
    <location>
        <begin position="260"/>
        <end position="342"/>
    </location>
</feature>
<dbReference type="InterPro" id="IPR046965">
    <property type="entry name" value="Cyclin_A/B-like"/>
</dbReference>
<dbReference type="GO" id="GO:0044772">
    <property type="term" value="P:mitotic cell cycle phase transition"/>
    <property type="evidence" value="ECO:0007669"/>
    <property type="project" value="InterPro"/>
</dbReference>
<feature type="region of interest" description="Disordered" evidence="5">
    <location>
        <begin position="1"/>
        <end position="44"/>
    </location>
</feature>
<reference evidence="9 10" key="1">
    <citation type="submission" date="2013-11" db="EMBL/GenBank/DDBJ databases">
        <title>Draft genome of the bovine lungworm Dictyocaulus viviparus.</title>
        <authorList>
            <person name="Mitreva M."/>
        </authorList>
    </citation>
    <scope>NUCLEOTIDE SEQUENCE [LARGE SCALE GENOMIC DNA]</scope>
    <source>
        <strain evidence="9 10">HannoverDv2000</strain>
    </source>
</reference>
<evidence type="ECO:0000259" key="8">
    <source>
        <dbReference type="SMART" id="SM01332"/>
    </source>
</evidence>
<keyword evidence="1" id="KW-0132">Cell division</keyword>
<keyword evidence="10" id="KW-1185">Reference proteome</keyword>
<dbReference type="AlphaFoldDB" id="A0A0D8XTR9"/>
<keyword evidence="6" id="KW-0472">Membrane</keyword>
<evidence type="ECO:0000256" key="5">
    <source>
        <dbReference type="SAM" id="MobiDB-lite"/>
    </source>
</evidence>
<dbReference type="GO" id="GO:0051301">
    <property type="term" value="P:cell division"/>
    <property type="evidence" value="ECO:0007669"/>
    <property type="project" value="UniProtKB-KW"/>
</dbReference>
<comment type="similarity">
    <text evidence="4">Belongs to the cyclin family.</text>
</comment>
<feature type="domain" description="Cyclin-like" evidence="7">
    <location>
        <begin position="162"/>
        <end position="247"/>
    </location>
</feature>
<feature type="transmembrane region" description="Helical" evidence="6">
    <location>
        <begin position="287"/>
        <end position="309"/>
    </location>
</feature>
<dbReference type="InterPro" id="IPR039361">
    <property type="entry name" value="Cyclin"/>
</dbReference>
<dbReference type="PANTHER" id="PTHR10177">
    <property type="entry name" value="CYCLINS"/>
    <property type="match status" value="1"/>
</dbReference>
<dbReference type="InterPro" id="IPR013763">
    <property type="entry name" value="Cyclin-like_dom"/>
</dbReference>
<keyword evidence="3" id="KW-0131">Cell cycle</keyword>
<dbReference type="SMART" id="SM01332">
    <property type="entry name" value="Cyclin_C"/>
    <property type="match status" value="1"/>
</dbReference>
<sequence>MMLRSRNSNCTNIINNQKPGETKRTKKQTVIPGDNSFEPKAKRPALTDLSKAISNVIIDSSKKHHLTKDSRCSSRRSKSHSGSLLKSISESFESEELKSADESDPCPAYDFDIESGPDIANVAEFAFDIFKYYKSREKLFHVPDYLTQHPHLNKQTRAVLADWMVEVQETFELNHETLYMSVKILDLYLSKTEGVLKDDLQVLASAAIFIACKFEERSPPLIDDFMYVCDEQFTRDQMIQAEMKVLDVVNYDIGFPLSYRFVRRYARVTKTDMPKLTLARYILETSLMFYEFVGVSESLMAAAAILLAFKMHDKHAIWTPILHKYSGYKAEDVEPLMWELNHMMHKRQVIYDRLETVFSKYNHEVFFSVASIPLLPNIHTLDRAIHAPSISSAAL</sequence>
<keyword evidence="6" id="KW-1133">Transmembrane helix</keyword>
<dbReference type="STRING" id="29172.A0A0D8XTR9"/>
<protein>
    <submittedName>
        <fullName evidence="9">Cyclin domain protein</fullName>
    </submittedName>
</protein>
<evidence type="ECO:0000256" key="1">
    <source>
        <dbReference type="ARBA" id="ARBA00022618"/>
    </source>
</evidence>
<dbReference type="Gene3D" id="1.10.472.10">
    <property type="entry name" value="Cyclin-like"/>
    <property type="match status" value="2"/>
</dbReference>
<dbReference type="OrthoDB" id="5590282at2759"/>